<sequence>MNWPHLVGRDDIAGGEIEIHQDITVVRALIVSVCLAKTGLVRFALEQGRQRTVTGTTWHECPISSFEIKTSSPLPQKWDSNFIYFSIGQIGYGLIYLKKLPDPTLSGF</sequence>
<gene>
    <name evidence="1" type="ORF">UW63_C0029G0020</name>
</gene>
<evidence type="ECO:0000313" key="2">
    <source>
        <dbReference type="Proteomes" id="UP000034154"/>
    </source>
</evidence>
<accession>A0A0G1JF99</accession>
<comment type="caution">
    <text evidence="1">The sequence shown here is derived from an EMBL/GenBank/DDBJ whole genome shotgun (WGS) entry which is preliminary data.</text>
</comment>
<dbReference type="Proteomes" id="UP000034154">
    <property type="component" value="Unassembled WGS sequence"/>
</dbReference>
<proteinExistence type="predicted"/>
<name>A0A0G1JF99_9BACT</name>
<protein>
    <submittedName>
        <fullName evidence="1">Uncharacterized protein</fullName>
    </submittedName>
</protein>
<dbReference type="AlphaFoldDB" id="A0A0G1JF99"/>
<dbReference type="EMBL" id="LCJB01000029">
    <property type="protein sequence ID" value="KKT70316.1"/>
    <property type="molecule type" value="Genomic_DNA"/>
</dbReference>
<organism evidence="1 2">
    <name type="scientific">Candidatus Uhrbacteria bacterium GW2011_GWF2_44_350</name>
    <dbReference type="NCBI Taxonomy" id="1619000"/>
    <lineage>
        <taxon>Bacteria</taxon>
        <taxon>Candidatus Uhriibacteriota</taxon>
    </lineage>
</organism>
<reference evidence="1 2" key="1">
    <citation type="journal article" date="2015" name="Nature">
        <title>rRNA introns, odd ribosomes, and small enigmatic genomes across a large radiation of phyla.</title>
        <authorList>
            <person name="Brown C.T."/>
            <person name="Hug L.A."/>
            <person name="Thomas B.C."/>
            <person name="Sharon I."/>
            <person name="Castelle C.J."/>
            <person name="Singh A."/>
            <person name="Wilkins M.J."/>
            <person name="Williams K.H."/>
            <person name="Banfield J.F."/>
        </authorList>
    </citation>
    <scope>NUCLEOTIDE SEQUENCE [LARGE SCALE GENOMIC DNA]</scope>
</reference>
<evidence type="ECO:0000313" key="1">
    <source>
        <dbReference type="EMBL" id="KKT70316.1"/>
    </source>
</evidence>